<proteinExistence type="predicted"/>
<protein>
    <recommendedName>
        <fullName evidence="3">Reverse transcriptase zinc-binding domain-containing protein</fullName>
    </recommendedName>
</protein>
<organism evidence="1 2">
    <name type="scientific">Linum trigynum</name>
    <dbReference type="NCBI Taxonomy" id="586398"/>
    <lineage>
        <taxon>Eukaryota</taxon>
        <taxon>Viridiplantae</taxon>
        <taxon>Streptophyta</taxon>
        <taxon>Embryophyta</taxon>
        <taxon>Tracheophyta</taxon>
        <taxon>Spermatophyta</taxon>
        <taxon>Magnoliopsida</taxon>
        <taxon>eudicotyledons</taxon>
        <taxon>Gunneridae</taxon>
        <taxon>Pentapetalae</taxon>
        <taxon>rosids</taxon>
        <taxon>fabids</taxon>
        <taxon>Malpighiales</taxon>
        <taxon>Linaceae</taxon>
        <taxon>Linum</taxon>
    </lineage>
</organism>
<gene>
    <name evidence="1" type="ORF">LTRI10_LOCUS3111</name>
</gene>
<keyword evidence="2" id="KW-1185">Reference proteome</keyword>
<dbReference type="Proteomes" id="UP001497516">
    <property type="component" value="Chromosome 1"/>
</dbReference>
<sequence length="97" mass="11668">MQMLIRSWPTGDPSSWLDWFTHLFLHAFTWEVWKERNGRSFNDTKHTWQTIFVKIGRNLLRWISATGLISEHNSKEWLRLLFQACPSEQESKNEVFS</sequence>
<evidence type="ECO:0000313" key="1">
    <source>
        <dbReference type="EMBL" id="CAL1355344.1"/>
    </source>
</evidence>
<evidence type="ECO:0008006" key="3">
    <source>
        <dbReference type="Google" id="ProtNLM"/>
    </source>
</evidence>
<evidence type="ECO:0000313" key="2">
    <source>
        <dbReference type="Proteomes" id="UP001497516"/>
    </source>
</evidence>
<accession>A0AAV2CFN3</accession>
<reference evidence="1 2" key="1">
    <citation type="submission" date="2024-04" db="EMBL/GenBank/DDBJ databases">
        <authorList>
            <person name="Fracassetti M."/>
        </authorList>
    </citation>
    <scope>NUCLEOTIDE SEQUENCE [LARGE SCALE GENOMIC DNA]</scope>
</reference>
<dbReference type="AlphaFoldDB" id="A0AAV2CFN3"/>
<dbReference type="EMBL" id="OZ034813">
    <property type="protein sequence ID" value="CAL1355344.1"/>
    <property type="molecule type" value="Genomic_DNA"/>
</dbReference>
<name>A0AAV2CFN3_9ROSI</name>